<proteinExistence type="predicted"/>
<accession>A0AAU8B0H9</accession>
<dbReference type="InterPro" id="IPR010982">
    <property type="entry name" value="Lambda_DNA-bd_dom_sf"/>
</dbReference>
<protein>
    <recommendedName>
        <fullName evidence="2">HTH cro/C1-type domain-containing protein</fullName>
    </recommendedName>
</protein>
<dbReference type="GO" id="GO:0003677">
    <property type="term" value="F:DNA binding"/>
    <property type="evidence" value="ECO:0007669"/>
    <property type="project" value="InterPro"/>
</dbReference>
<organism evidence="1">
    <name type="scientific">Dulem virus 32</name>
    <dbReference type="NCBI Taxonomy" id="3145750"/>
    <lineage>
        <taxon>Viruses</taxon>
        <taxon>Duplodnaviria</taxon>
        <taxon>Heunggongvirae</taxon>
        <taxon>Uroviricota</taxon>
        <taxon>Caudoviricetes</taxon>
    </lineage>
</organism>
<reference evidence="1" key="1">
    <citation type="submission" date="2024-03" db="EMBL/GenBank/DDBJ databases">
        <title>Diverse circular DNA viruses in blood, oral, and fecal samples of captive lemurs.</title>
        <authorList>
            <person name="Paietta E.N."/>
            <person name="Kraberger S."/>
            <person name="Lund M.C."/>
            <person name="Custer J.M."/>
            <person name="Vargas K.M."/>
            <person name="Ehmke E.E."/>
            <person name="Yoder A.D."/>
            <person name="Varsani A."/>
        </authorList>
    </citation>
    <scope>NUCLEOTIDE SEQUENCE</scope>
    <source>
        <strain evidence="1">Duke_24SF_91</strain>
    </source>
</reference>
<sequence length="81" mass="8791">MVLGMSTQTYSQRVAGEVRAELARQGKTANDMAVWLGVSRPTARSRYSGETTYQLDELVTLSSRLNAPLGRLLLLAPAPTP</sequence>
<name>A0AAU8B0H9_9CAUD</name>
<evidence type="ECO:0000313" key="1">
    <source>
        <dbReference type="EMBL" id="XCD05778.1"/>
    </source>
</evidence>
<dbReference type="SUPFAM" id="SSF47413">
    <property type="entry name" value="lambda repressor-like DNA-binding domains"/>
    <property type="match status" value="1"/>
</dbReference>
<evidence type="ECO:0008006" key="2">
    <source>
        <dbReference type="Google" id="ProtNLM"/>
    </source>
</evidence>
<dbReference type="EMBL" id="PP511597">
    <property type="protein sequence ID" value="XCD05778.1"/>
    <property type="molecule type" value="Genomic_DNA"/>
</dbReference>